<sequence length="302" mass="30700">MPPAARGLLVAVVLVVLVVGLVVGAGALLAGLLRPGELAAQERCRAEVASPDDPDVLLSASLAPDQTANAALVVGLANRRGLPARAATIGVATAIQESGLRNIDYGDRDSLGLFQQRPSQGWGSEAQVQDPVYSTGAFYDALVEVDGWQDLEVTVAAQEVQRSGFPEAYADHEPEGRALASSLYGLSEASLWCELRPVEEPGDPAAALDGLLAALDPAGPPGWQVAATPGDGTVVLAATGAQPERAAWALAQSVVAHAAAHDVVGVRTGGSAWSRDDGTAGWVDAEPVEAGTVVVEVAAAGA</sequence>
<dbReference type="RefSeq" id="WP_340267835.1">
    <property type="nucleotide sequence ID" value="NZ_JBBEOG010000002.1"/>
</dbReference>
<reference evidence="2" key="1">
    <citation type="journal article" date="2019" name="Int. J. Syst. Evol. Microbiol.">
        <title>The Global Catalogue of Microorganisms (GCM) 10K type strain sequencing project: providing services to taxonomists for standard genome sequencing and annotation.</title>
        <authorList>
            <consortium name="The Broad Institute Genomics Platform"/>
            <consortium name="The Broad Institute Genome Sequencing Center for Infectious Disease"/>
            <person name="Wu L."/>
            <person name="Ma J."/>
        </authorList>
    </citation>
    <scope>NUCLEOTIDE SEQUENCE [LARGE SCALE GENOMIC DNA]</scope>
    <source>
        <strain evidence="2">CCUG 43114</strain>
    </source>
</reference>
<proteinExistence type="predicted"/>
<evidence type="ECO:0000313" key="1">
    <source>
        <dbReference type="EMBL" id="MFC5380675.1"/>
    </source>
</evidence>
<dbReference type="EMBL" id="JBHSLD010000007">
    <property type="protein sequence ID" value="MFC5380675.1"/>
    <property type="molecule type" value="Genomic_DNA"/>
</dbReference>
<dbReference type="Proteomes" id="UP001596122">
    <property type="component" value="Unassembled WGS sequence"/>
</dbReference>
<evidence type="ECO:0000313" key="2">
    <source>
        <dbReference type="Proteomes" id="UP001596122"/>
    </source>
</evidence>
<name>A0ABW0GLD9_9MICO</name>
<gene>
    <name evidence="1" type="ORF">ACFPJ6_07730</name>
</gene>
<keyword evidence="2" id="KW-1185">Reference proteome</keyword>
<accession>A0ABW0GLD9</accession>
<protein>
    <submittedName>
        <fullName evidence="1">Uncharacterized protein</fullName>
    </submittedName>
</protein>
<comment type="caution">
    <text evidence="1">The sequence shown here is derived from an EMBL/GenBank/DDBJ whole genome shotgun (WGS) entry which is preliminary data.</text>
</comment>
<organism evidence="1 2">
    <name type="scientific">Aquipuribacter nitratireducens</name>
    <dbReference type="NCBI Taxonomy" id="650104"/>
    <lineage>
        <taxon>Bacteria</taxon>
        <taxon>Bacillati</taxon>
        <taxon>Actinomycetota</taxon>
        <taxon>Actinomycetes</taxon>
        <taxon>Micrococcales</taxon>
        <taxon>Intrasporangiaceae</taxon>
        <taxon>Aquipuribacter</taxon>
    </lineage>
</organism>